<dbReference type="OrthoDB" id="1654473at2"/>
<dbReference type="EMBL" id="JXJQ01000008">
    <property type="protein sequence ID" value="KJY61932.1"/>
    <property type="molecule type" value="Genomic_DNA"/>
</dbReference>
<dbReference type="GO" id="GO:0005886">
    <property type="term" value="C:plasma membrane"/>
    <property type="evidence" value="ECO:0007669"/>
    <property type="project" value="UniProtKB-SubCell"/>
</dbReference>
<evidence type="ECO:0000313" key="9">
    <source>
        <dbReference type="EMBL" id="KJY61932.1"/>
    </source>
</evidence>
<dbReference type="STRING" id="1218492.JG30_09870"/>
<dbReference type="GO" id="GO:0000921">
    <property type="term" value="P:septin ring assembly"/>
    <property type="evidence" value="ECO:0007669"/>
    <property type="project" value="InterPro"/>
</dbReference>
<accession>A0A0F4LT06</accession>
<dbReference type="PATRIC" id="fig|1218492.5.peg.1128"/>
<dbReference type="GO" id="GO:0000917">
    <property type="term" value="P:division septum assembly"/>
    <property type="evidence" value="ECO:0007669"/>
    <property type="project" value="UniProtKB-KW"/>
</dbReference>
<evidence type="ECO:0000256" key="3">
    <source>
        <dbReference type="ARBA" id="ARBA00022989"/>
    </source>
</evidence>
<keyword evidence="6" id="KW-0132">Cell division</keyword>
<dbReference type="Proteomes" id="UP000033558">
    <property type="component" value="Unassembled WGS sequence"/>
</dbReference>
<keyword evidence="4 7" id="KW-0175">Coiled coil</keyword>
<keyword evidence="6" id="KW-0717">Septation</keyword>
<proteinExistence type="predicted"/>
<keyword evidence="10" id="KW-1185">Reference proteome</keyword>
<evidence type="ECO:0000256" key="6">
    <source>
        <dbReference type="ARBA" id="ARBA00023210"/>
    </source>
</evidence>
<feature type="transmembrane region" description="Helical" evidence="8">
    <location>
        <begin position="5"/>
        <end position="24"/>
    </location>
</feature>
<dbReference type="InterPro" id="IPR010379">
    <property type="entry name" value="EzrA"/>
</dbReference>
<evidence type="ECO:0000313" key="10">
    <source>
        <dbReference type="Proteomes" id="UP000033558"/>
    </source>
</evidence>
<evidence type="ECO:0000256" key="1">
    <source>
        <dbReference type="ARBA" id="ARBA00004162"/>
    </source>
</evidence>
<feature type="coiled-coil region" evidence="7">
    <location>
        <begin position="120"/>
        <end position="186"/>
    </location>
</feature>
<comment type="caution">
    <text evidence="9">The sequence shown here is derived from an EMBL/GenBank/DDBJ whole genome shotgun (WGS) entry which is preliminary data.</text>
</comment>
<dbReference type="GO" id="GO:0005940">
    <property type="term" value="C:septin ring"/>
    <property type="evidence" value="ECO:0007669"/>
    <property type="project" value="InterPro"/>
</dbReference>
<reference evidence="9 10" key="1">
    <citation type="submission" date="2015-01" db="EMBL/GenBank/DDBJ databases">
        <title>Comparative genomics of the lactic acid bacteria isolated from the honey bee gut.</title>
        <authorList>
            <person name="Ellegaard K.M."/>
            <person name="Tamarit D."/>
            <person name="Javelind E."/>
            <person name="Olofsson T."/>
            <person name="Andersson S.G."/>
            <person name="Vasquez A."/>
        </authorList>
    </citation>
    <scope>NUCLEOTIDE SEQUENCE [LARGE SCALE GENOMIC DNA]</scope>
    <source>
        <strain evidence="9 10">Bin4</strain>
    </source>
</reference>
<keyword evidence="6" id="KW-0131">Cell cycle</keyword>
<dbReference type="AlphaFoldDB" id="A0A0F4LT06"/>
<evidence type="ECO:0000256" key="4">
    <source>
        <dbReference type="ARBA" id="ARBA00023054"/>
    </source>
</evidence>
<evidence type="ECO:0000256" key="7">
    <source>
        <dbReference type="SAM" id="Coils"/>
    </source>
</evidence>
<keyword evidence="5 8" id="KW-0472">Membrane</keyword>
<gene>
    <name evidence="9" type="ORF">JG30_09870</name>
</gene>
<evidence type="ECO:0000256" key="8">
    <source>
        <dbReference type="SAM" id="Phobius"/>
    </source>
</evidence>
<feature type="coiled-coil region" evidence="7">
    <location>
        <begin position="224"/>
        <end position="277"/>
    </location>
</feature>
<dbReference type="HOGENOM" id="CLU_034079_2_0_9"/>
<keyword evidence="3 8" id="KW-1133">Transmembrane helix</keyword>
<evidence type="ECO:0000256" key="2">
    <source>
        <dbReference type="ARBA" id="ARBA00022692"/>
    </source>
</evidence>
<protein>
    <recommendedName>
        <fullName evidence="11">Septation ring formation regulator EzrA</fullName>
    </recommendedName>
</protein>
<dbReference type="Pfam" id="PF06160">
    <property type="entry name" value="EzrA"/>
    <property type="match status" value="1"/>
</dbReference>
<evidence type="ECO:0000256" key="5">
    <source>
        <dbReference type="ARBA" id="ARBA00023136"/>
    </source>
</evidence>
<evidence type="ECO:0008006" key="11">
    <source>
        <dbReference type="Google" id="ProtNLM"/>
    </source>
</evidence>
<keyword evidence="2 8" id="KW-0812">Transmembrane</keyword>
<name>A0A0F4LT06_9LACO</name>
<comment type="subcellular location">
    <subcellularLocation>
        <location evidence="1">Cell membrane</location>
        <topology evidence="1">Single-pass membrane protein</topology>
    </subcellularLocation>
</comment>
<dbReference type="RefSeq" id="WP_046316695.1">
    <property type="nucleotide sequence ID" value="NZ_JBHSZT010000001.1"/>
</dbReference>
<sequence length="569" mass="65420">MIFLIIIIAISLIVALIGLIYYFYRNNQDIADLSRQLDQLSNDSLSALFDQVKNSKLAGSTLDSFQAEQDQYTNIVTQQLPTAQNALLQAADSNSNFRVWSAHRTLVQLTTEIQTLQTNYAQIDKHLTQLIQQLQTAQEQSAKIQAQYQDLQNKLTTQSDLSAAAQKNLQERLHDKEQTLTSIKQLSQTGDVLEATEQFSQLKTQLDGFQSLLEQVITRQQRLQVEFKAELTELKQASQRLKDEGINIADPQILPELDQIQSAIEQLQTALNQLEITEFDKLEQKVKKRFEVLYNRIAVEWRSKRKVKKQQRPLVDFIHHALKQNASLLQELDRLNQDFLIDIQNRRDVQAYQEHILQIEREYHQQIDNIRSSNAVYSQVLQAFQLFTQQLSQIEQQQQALAVKLQKITTDFQQAQKNLQSCTQELYGIQKQVKMQHLKGLPASYNQTCQMVTEEINQTLQMLQNPPIDVEELTKQCFVTQEDFDNFVQKTNSLLADVSLISHLLQYANRYKADYPQVAQAIQTAQGLCDQAFDYHQAVKTLGAALEQVEPGCVQRLQNLAQAEQNNSK</sequence>
<organism evidence="9 10">
    <name type="scientific">Bombilactobacillus mellifer</name>
    <dbReference type="NCBI Taxonomy" id="1218492"/>
    <lineage>
        <taxon>Bacteria</taxon>
        <taxon>Bacillati</taxon>
        <taxon>Bacillota</taxon>
        <taxon>Bacilli</taxon>
        <taxon>Lactobacillales</taxon>
        <taxon>Lactobacillaceae</taxon>
        <taxon>Bombilactobacillus</taxon>
    </lineage>
</organism>